<evidence type="ECO:0000313" key="2">
    <source>
        <dbReference type="EMBL" id="CAG8584670.1"/>
    </source>
</evidence>
<name>A0A9N9C2L5_FUNMO</name>
<comment type="caution">
    <text evidence="2">The sequence shown here is derived from an EMBL/GenBank/DDBJ whole genome shotgun (WGS) entry which is preliminary data.</text>
</comment>
<sequence>MTSNISQPLITEQPTTLLLSTPKPKPKPTTEKVVAKIVKVVRQHEIKHEIGVENMDKENNPSKKKWTWVDC</sequence>
<feature type="region of interest" description="Disordered" evidence="1">
    <location>
        <begin position="1"/>
        <end position="30"/>
    </location>
</feature>
<evidence type="ECO:0000256" key="1">
    <source>
        <dbReference type="SAM" id="MobiDB-lite"/>
    </source>
</evidence>
<keyword evidence="3" id="KW-1185">Reference proteome</keyword>
<dbReference type="EMBL" id="CAJVPP010002042">
    <property type="protein sequence ID" value="CAG8584670.1"/>
    <property type="molecule type" value="Genomic_DNA"/>
</dbReference>
<feature type="compositionally biased region" description="Polar residues" evidence="1">
    <location>
        <begin position="1"/>
        <end position="13"/>
    </location>
</feature>
<dbReference type="Proteomes" id="UP000789375">
    <property type="component" value="Unassembled WGS sequence"/>
</dbReference>
<protein>
    <submittedName>
        <fullName evidence="2">13739_t:CDS:1</fullName>
    </submittedName>
</protein>
<reference evidence="2" key="1">
    <citation type="submission" date="2021-06" db="EMBL/GenBank/DDBJ databases">
        <authorList>
            <person name="Kallberg Y."/>
            <person name="Tangrot J."/>
            <person name="Rosling A."/>
        </authorList>
    </citation>
    <scope>NUCLEOTIDE SEQUENCE</scope>
    <source>
        <strain evidence="2">87-6 pot B 2015</strain>
    </source>
</reference>
<organism evidence="2 3">
    <name type="scientific">Funneliformis mosseae</name>
    <name type="common">Endomycorrhizal fungus</name>
    <name type="synonym">Glomus mosseae</name>
    <dbReference type="NCBI Taxonomy" id="27381"/>
    <lineage>
        <taxon>Eukaryota</taxon>
        <taxon>Fungi</taxon>
        <taxon>Fungi incertae sedis</taxon>
        <taxon>Mucoromycota</taxon>
        <taxon>Glomeromycotina</taxon>
        <taxon>Glomeromycetes</taxon>
        <taxon>Glomerales</taxon>
        <taxon>Glomeraceae</taxon>
        <taxon>Funneliformis</taxon>
    </lineage>
</organism>
<accession>A0A9N9C2L5</accession>
<evidence type="ECO:0000313" key="3">
    <source>
        <dbReference type="Proteomes" id="UP000789375"/>
    </source>
</evidence>
<proteinExistence type="predicted"/>
<gene>
    <name evidence="2" type="ORF">FMOSSE_LOCUS8127</name>
</gene>
<dbReference type="AlphaFoldDB" id="A0A9N9C2L5"/>